<dbReference type="Gene3D" id="3.40.50.1100">
    <property type="match status" value="2"/>
</dbReference>
<evidence type="ECO:0000256" key="4">
    <source>
        <dbReference type="ARBA" id="ARBA00010869"/>
    </source>
</evidence>
<dbReference type="InterPro" id="IPR001721">
    <property type="entry name" value="TD_ACT-like"/>
</dbReference>
<evidence type="ECO:0000259" key="13">
    <source>
        <dbReference type="PROSITE" id="PS51672"/>
    </source>
</evidence>
<evidence type="ECO:0000256" key="10">
    <source>
        <dbReference type="ARBA" id="ARBA00023304"/>
    </source>
</evidence>
<accession>A0ABQ9MZD9</accession>
<keyword evidence="9 11" id="KW-0456">Lyase</keyword>
<dbReference type="NCBIfam" id="NF006674">
    <property type="entry name" value="PRK09224.1"/>
    <property type="match status" value="1"/>
</dbReference>
<protein>
    <recommendedName>
        <fullName evidence="11">Threonine dehydratase</fullName>
        <ecNumber evidence="11">4.3.1.19</ecNumber>
    </recommendedName>
    <alternativeName>
        <fullName evidence="11">Threonine deaminase</fullName>
    </alternativeName>
</protein>
<dbReference type="InterPro" id="IPR050147">
    <property type="entry name" value="Ser/Thr_Dehydratase"/>
</dbReference>
<evidence type="ECO:0000256" key="11">
    <source>
        <dbReference type="RuleBase" id="RU362012"/>
    </source>
</evidence>
<dbReference type="CDD" id="cd04907">
    <property type="entry name" value="ACT_ThrD-I_2"/>
    <property type="match status" value="1"/>
</dbReference>
<feature type="domain" description="ACT-like" evidence="13">
    <location>
        <begin position="435"/>
        <end position="506"/>
    </location>
</feature>
<gene>
    <name evidence="14" type="ORF">P3X46_004119</name>
</gene>
<dbReference type="InterPro" id="IPR000634">
    <property type="entry name" value="Ser/Thr_deHydtase_PyrdxlP-BS"/>
</dbReference>
<evidence type="ECO:0000256" key="6">
    <source>
        <dbReference type="ARBA" id="ARBA00022624"/>
    </source>
</evidence>
<evidence type="ECO:0000256" key="8">
    <source>
        <dbReference type="ARBA" id="ARBA00022898"/>
    </source>
</evidence>
<dbReference type="SUPFAM" id="SSF53686">
    <property type="entry name" value="Tryptophan synthase beta subunit-like PLP-dependent enzymes"/>
    <property type="match status" value="1"/>
</dbReference>
<evidence type="ECO:0000313" key="15">
    <source>
        <dbReference type="Proteomes" id="UP001174677"/>
    </source>
</evidence>
<dbReference type="InterPro" id="IPR001926">
    <property type="entry name" value="TrpB-like_PALP"/>
</dbReference>
<dbReference type="PANTHER" id="PTHR48078">
    <property type="entry name" value="THREONINE DEHYDRATASE, MITOCHONDRIAL-RELATED"/>
    <property type="match status" value="1"/>
</dbReference>
<dbReference type="NCBIfam" id="TIGR01124">
    <property type="entry name" value="ilvA_2Cterm"/>
    <property type="match status" value="1"/>
</dbReference>
<dbReference type="CDD" id="cd01562">
    <property type="entry name" value="Thr-dehyd"/>
    <property type="match status" value="1"/>
</dbReference>
<evidence type="ECO:0000256" key="5">
    <source>
        <dbReference type="ARBA" id="ARBA00022605"/>
    </source>
</evidence>
<evidence type="ECO:0000256" key="7">
    <source>
        <dbReference type="ARBA" id="ARBA00022737"/>
    </source>
</evidence>
<keyword evidence="7" id="KW-0677">Repeat</keyword>
<feature type="region of interest" description="Disordered" evidence="12">
    <location>
        <begin position="1"/>
        <end position="83"/>
    </location>
</feature>
<dbReference type="InterPro" id="IPR005787">
    <property type="entry name" value="Thr_deHydtase_biosynth"/>
</dbReference>
<comment type="pathway">
    <text evidence="3 11">Amino-acid biosynthesis; L-isoleucine biosynthesis; 2-oxobutanoate from L-threonine: step 1/1.</text>
</comment>
<dbReference type="EC" id="4.3.1.19" evidence="11"/>
<evidence type="ECO:0000256" key="3">
    <source>
        <dbReference type="ARBA" id="ARBA00004810"/>
    </source>
</evidence>
<evidence type="ECO:0000256" key="12">
    <source>
        <dbReference type="SAM" id="MobiDB-lite"/>
    </source>
</evidence>
<evidence type="ECO:0000256" key="2">
    <source>
        <dbReference type="ARBA" id="ARBA00001933"/>
    </source>
</evidence>
<sequence length="608" mass="66713">MEALRLTPSQAPLLRPNRRSKLTRHTFPGSHNNPIKPFINATLSKPAAEVPPLPTPSPACSSPTSSSTSTVSNTPKRVSSNSLQYPPGYVGAVPDRTVHDGTSDIINAMGYLTNILSSKVYDVAIESPMQFASKLSDRLGVKFWLKREDLQPVFSFKLRGAYNMMAKIPKEQLERGVICSSAGNHAQGVALAAKKLGCNAVIAMPVTTPEIKWQSVERLGATVVLVGDSYDEAQAYAKKRAKEDGRTFIPPFDHPDIIMGQGTVGMEIVRQMQVPMHAIFVPVGGGGLIAGIAAYVKRVNPEVKIIGVEPSDANAMALSLYHGERVMLDQVGGFADGVAVKEVGEETFRLCKELIDGVVLVSRDAISASIKDMFEEKRSILEPAGALALAGAEAYCKYYGLKDKNVVAITSGANMNFDKLRVVTELANVGRQQEAVLATVMPEEPGMFKRFCELVGPTNITEFKYRCNSEKEAVVLYSVGLHAVFEIEALQQRMESSQLRTYNLTSSDLVKDHLRYLMGGRLNICNEVLCHFVFPERPGALMKFLDAFSPRWNISLFDYRGQGETGANVLVGIQVPENEMDEFHNRANNVGYAYDIVTDDDNFRLLMH</sequence>
<dbReference type="InterPro" id="IPR038110">
    <property type="entry name" value="TD_ACT-like_sf"/>
</dbReference>
<keyword evidence="6 11" id="KW-0412">Isoleucine biosynthesis</keyword>
<dbReference type="PANTHER" id="PTHR48078:SF11">
    <property type="entry name" value="THREONINE DEHYDRATASE, MITOCHONDRIAL"/>
    <property type="match status" value="1"/>
</dbReference>
<name>A0ABQ9MZD9_HEVBR</name>
<dbReference type="Pfam" id="PF00585">
    <property type="entry name" value="Thr_dehydrat_C"/>
    <property type="match status" value="2"/>
</dbReference>
<dbReference type="PROSITE" id="PS00165">
    <property type="entry name" value="DEHYDRATASE_SER_THR"/>
    <property type="match status" value="1"/>
</dbReference>
<feature type="domain" description="ACT-like" evidence="13">
    <location>
        <begin position="528"/>
        <end position="599"/>
    </location>
</feature>
<comment type="caution">
    <text evidence="14">The sequence shown here is derived from an EMBL/GenBank/DDBJ whole genome shotgun (WGS) entry which is preliminary data.</text>
</comment>
<organism evidence="14 15">
    <name type="scientific">Hevea brasiliensis</name>
    <name type="common">Para rubber tree</name>
    <name type="synonym">Siphonia brasiliensis</name>
    <dbReference type="NCBI Taxonomy" id="3981"/>
    <lineage>
        <taxon>Eukaryota</taxon>
        <taxon>Viridiplantae</taxon>
        <taxon>Streptophyta</taxon>
        <taxon>Embryophyta</taxon>
        <taxon>Tracheophyta</taxon>
        <taxon>Spermatophyta</taxon>
        <taxon>Magnoliopsida</taxon>
        <taxon>eudicotyledons</taxon>
        <taxon>Gunneridae</taxon>
        <taxon>Pentapetalae</taxon>
        <taxon>rosids</taxon>
        <taxon>fabids</taxon>
        <taxon>Malpighiales</taxon>
        <taxon>Euphorbiaceae</taxon>
        <taxon>Crotonoideae</taxon>
        <taxon>Micrandreae</taxon>
        <taxon>Hevea</taxon>
    </lineage>
</organism>
<reference evidence="14" key="1">
    <citation type="journal article" date="2023" name="Plant Biotechnol. J.">
        <title>Chromosome-level wild Hevea brasiliensis genome provides new tools for genomic-assisted breeding and valuable loci to elevate rubber yield.</title>
        <authorList>
            <person name="Cheng H."/>
            <person name="Song X."/>
            <person name="Hu Y."/>
            <person name="Wu T."/>
            <person name="Yang Q."/>
            <person name="An Z."/>
            <person name="Feng S."/>
            <person name="Deng Z."/>
            <person name="Wu W."/>
            <person name="Zeng X."/>
            <person name="Tu M."/>
            <person name="Wang X."/>
            <person name="Huang H."/>
        </authorList>
    </citation>
    <scope>NUCLEOTIDE SEQUENCE</scope>
    <source>
        <strain evidence="14">MT/VB/25A 57/8</strain>
    </source>
</reference>
<comment type="similarity">
    <text evidence="4 11">Belongs to the serine/threonine dehydratase family.</text>
</comment>
<dbReference type="Proteomes" id="UP001174677">
    <property type="component" value="Chromosome 3"/>
</dbReference>
<proteinExistence type="inferred from homology"/>
<dbReference type="CDD" id="cd04906">
    <property type="entry name" value="ACT_ThrD-I_1"/>
    <property type="match status" value="1"/>
</dbReference>
<keyword evidence="15" id="KW-1185">Reference proteome</keyword>
<keyword evidence="5 11" id="KW-0028">Amino-acid biosynthesis</keyword>
<keyword evidence="10 11" id="KW-0100">Branched-chain amino acid biosynthesis</keyword>
<comment type="cofactor">
    <cofactor evidence="2 11">
        <name>pyridoxal 5'-phosphate</name>
        <dbReference type="ChEBI" id="CHEBI:597326"/>
    </cofactor>
</comment>
<dbReference type="Pfam" id="PF00291">
    <property type="entry name" value="PALP"/>
    <property type="match status" value="1"/>
</dbReference>
<dbReference type="Gene3D" id="3.40.1020.10">
    <property type="entry name" value="Biosynthetic Threonine Deaminase, Domain 3"/>
    <property type="match status" value="1"/>
</dbReference>
<dbReference type="InterPro" id="IPR045865">
    <property type="entry name" value="ACT-like_dom_sf"/>
</dbReference>
<keyword evidence="8 11" id="KW-0663">Pyridoxal phosphate</keyword>
<dbReference type="EMBL" id="JARPOI010000003">
    <property type="protein sequence ID" value="KAJ9184388.1"/>
    <property type="molecule type" value="Genomic_DNA"/>
</dbReference>
<evidence type="ECO:0000313" key="14">
    <source>
        <dbReference type="EMBL" id="KAJ9184388.1"/>
    </source>
</evidence>
<comment type="catalytic activity">
    <reaction evidence="1 11">
        <text>L-threonine = 2-oxobutanoate + NH4(+)</text>
        <dbReference type="Rhea" id="RHEA:22108"/>
        <dbReference type="ChEBI" id="CHEBI:16763"/>
        <dbReference type="ChEBI" id="CHEBI:28938"/>
        <dbReference type="ChEBI" id="CHEBI:57926"/>
        <dbReference type="EC" id="4.3.1.19"/>
    </reaction>
</comment>
<dbReference type="PROSITE" id="PS51672">
    <property type="entry name" value="ACT_LIKE"/>
    <property type="match status" value="2"/>
</dbReference>
<evidence type="ECO:0000256" key="1">
    <source>
        <dbReference type="ARBA" id="ARBA00001274"/>
    </source>
</evidence>
<dbReference type="InterPro" id="IPR036052">
    <property type="entry name" value="TrpB-like_PALP_sf"/>
</dbReference>
<evidence type="ECO:0000256" key="9">
    <source>
        <dbReference type="ARBA" id="ARBA00023239"/>
    </source>
</evidence>
<feature type="compositionally biased region" description="Low complexity" evidence="12">
    <location>
        <begin position="58"/>
        <end position="75"/>
    </location>
</feature>
<dbReference type="SUPFAM" id="SSF55021">
    <property type="entry name" value="ACT-like"/>
    <property type="match status" value="1"/>
</dbReference>